<accession>A0A699XKL5</accession>
<feature type="non-terminal residue" evidence="2">
    <location>
        <position position="85"/>
    </location>
</feature>
<evidence type="ECO:0000313" key="2">
    <source>
        <dbReference type="EMBL" id="GFD58356.1"/>
    </source>
</evidence>
<dbReference type="AlphaFoldDB" id="A0A699XKL5"/>
<name>A0A699XKL5_TANCI</name>
<evidence type="ECO:0000256" key="1">
    <source>
        <dbReference type="SAM" id="MobiDB-lite"/>
    </source>
</evidence>
<protein>
    <submittedName>
        <fullName evidence="2">Uncharacterized protein</fullName>
    </submittedName>
</protein>
<comment type="caution">
    <text evidence="2">The sequence shown here is derived from an EMBL/GenBank/DDBJ whole genome shotgun (WGS) entry which is preliminary data.</text>
</comment>
<gene>
    <name evidence="2" type="ORF">Tci_930325</name>
</gene>
<feature type="non-terminal residue" evidence="2">
    <location>
        <position position="1"/>
    </location>
</feature>
<reference evidence="2" key="1">
    <citation type="journal article" date="2019" name="Sci. Rep.">
        <title>Draft genome of Tanacetum cinerariifolium, the natural source of mosquito coil.</title>
        <authorList>
            <person name="Yamashiro T."/>
            <person name="Shiraishi A."/>
            <person name="Satake H."/>
            <person name="Nakayama K."/>
        </authorList>
    </citation>
    <scope>NUCLEOTIDE SEQUENCE</scope>
</reference>
<organism evidence="2">
    <name type="scientific">Tanacetum cinerariifolium</name>
    <name type="common">Dalmatian daisy</name>
    <name type="synonym">Chrysanthemum cinerariifolium</name>
    <dbReference type="NCBI Taxonomy" id="118510"/>
    <lineage>
        <taxon>Eukaryota</taxon>
        <taxon>Viridiplantae</taxon>
        <taxon>Streptophyta</taxon>
        <taxon>Embryophyta</taxon>
        <taxon>Tracheophyta</taxon>
        <taxon>Spermatophyta</taxon>
        <taxon>Magnoliopsida</taxon>
        <taxon>eudicotyledons</taxon>
        <taxon>Gunneridae</taxon>
        <taxon>Pentapetalae</taxon>
        <taxon>asterids</taxon>
        <taxon>campanulids</taxon>
        <taxon>Asterales</taxon>
        <taxon>Asteraceae</taxon>
        <taxon>Asteroideae</taxon>
        <taxon>Anthemideae</taxon>
        <taxon>Anthemidinae</taxon>
        <taxon>Tanacetum</taxon>
    </lineage>
</organism>
<sequence length="85" mass="8938">SLSSKNRNRGLSMRSTLFKKNYTDQAQPPAGSIELDENVGSAQTDNGQSGVYANKVASKSGDTVVSVTPAQIEYVSGASDLSKVK</sequence>
<proteinExistence type="predicted"/>
<feature type="region of interest" description="Disordered" evidence="1">
    <location>
        <begin position="1"/>
        <end position="33"/>
    </location>
</feature>
<dbReference type="EMBL" id="BKCJ011851917">
    <property type="protein sequence ID" value="GFD58356.1"/>
    <property type="molecule type" value="Genomic_DNA"/>
</dbReference>